<dbReference type="AlphaFoldDB" id="A0AAE3NZ82"/>
<comment type="function">
    <text evidence="9">Part of the tripartite ATP-independent periplasmic (TRAP) transport system.</text>
</comment>
<evidence type="ECO:0000256" key="3">
    <source>
        <dbReference type="ARBA" id="ARBA00022475"/>
    </source>
</evidence>
<proteinExistence type="inferred from homology"/>
<gene>
    <name evidence="11" type="ORF">P1J78_22995</name>
</gene>
<dbReference type="Pfam" id="PF04290">
    <property type="entry name" value="DctQ"/>
    <property type="match status" value="1"/>
</dbReference>
<evidence type="ECO:0000313" key="11">
    <source>
        <dbReference type="EMBL" id="MDF0603600.1"/>
    </source>
</evidence>
<feature type="transmembrane region" description="Helical" evidence="9">
    <location>
        <begin position="64"/>
        <end position="82"/>
    </location>
</feature>
<comment type="caution">
    <text evidence="9">Lacks conserved residue(s) required for the propagation of feature annotation.</text>
</comment>
<keyword evidence="4 9" id="KW-0997">Cell inner membrane</keyword>
<evidence type="ECO:0000256" key="1">
    <source>
        <dbReference type="ARBA" id="ARBA00004429"/>
    </source>
</evidence>
<dbReference type="InterPro" id="IPR007387">
    <property type="entry name" value="TRAP_DctQ"/>
</dbReference>
<feature type="domain" description="Tripartite ATP-independent periplasmic transporters DctQ component" evidence="10">
    <location>
        <begin position="40"/>
        <end position="165"/>
    </location>
</feature>
<feature type="transmembrane region" description="Helical" evidence="9">
    <location>
        <begin position="21"/>
        <end position="44"/>
    </location>
</feature>
<evidence type="ECO:0000256" key="9">
    <source>
        <dbReference type="RuleBase" id="RU369079"/>
    </source>
</evidence>
<keyword evidence="2 9" id="KW-0813">Transport</keyword>
<evidence type="ECO:0000256" key="4">
    <source>
        <dbReference type="ARBA" id="ARBA00022519"/>
    </source>
</evidence>
<organism evidence="11 12">
    <name type="scientific">Psychromarinibacter sediminicola</name>
    <dbReference type="NCBI Taxonomy" id="3033385"/>
    <lineage>
        <taxon>Bacteria</taxon>
        <taxon>Pseudomonadati</taxon>
        <taxon>Pseudomonadota</taxon>
        <taxon>Alphaproteobacteria</taxon>
        <taxon>Rhodobacterales</taxon>
        <taxon>Paracoccaceae</taxon>
        <taxon>Psychromarinibacter</taxon>
    </lineage>
</organism>
<keyword evidence="6 9" id="KW-1133">Transmembrane helix</keyword>
<keyword evidence="12" id="KW-1185">Reference proteome</keyword>
<keyword evidence="3" id="KW-1003">Cell membrane</keyword>
<accession>A0AAE3NZ82</accession>
<dbReference type="PANTHER" id="PTHR35011:SF10">
    <property type="entry name" value="TRAP TRANSPORTER SMALL PERMEASE PROTEIN"/>
    <property type="match status" value="1"/>
</dbReference>
<feature type="transmembrane region" description="Helical" evidence="9">
    <location>
        <begin position="146"/>
        <end position="168"/>
    </location>
</feature>
<comment type="subunit">
    <text evidence="9">The complex comprises the extracytoplasmic solute receptor protein and the two transmembrane proteins.</text>
</comment>
<dbReference type="Proteomes" id="UP001220964">
    <property type="component" value="Unassembled WGS sequence"/>
</dbReference>
<dbReference type="PANTHER" id="PTHR35011">
    <property type="entry name" value="2,3-DIKETO-L-GULONATE TRAP TRANSPORTER SMALL PERMEASE PROTEIN YIAM"/>
    <property type="match status" value="1"/>
</dbReference>
<keyword evidence="5 9" id="KW-0812">Transmembrane</keyword>
<evidence type="ECO:0000313" key="12">
    <source>
        <dbReference type="Proteomes" id="UP001220964"/>
    </source>
</evidence>
<evidence type="ECO:0000256" key="8">
    <source>
        <dbReference type="ARBA" id="ARBA00038436"/>
    </source>
</evidence>
<dbReference type="InterPro" id="IPR055348">
    <property type="entry name" value="DctQ"/>
</dbReference>
<name>A0AAE3NZ82_9RHOB</name>
<evidence type="ECO:0000256" key="6">
    <source>
        <dbReference type="ARBA" id="ARBA00022989"/>
    </source>
</evidence>
<protein>
    <recommendedName>
        <fullName evidence="9">TRAP transporter small permease protein</fullName>
    </recommendedName>
</protein>
<comment type="subcellular location">
    <subcellularLocation>
        <location evidence="1 9">Cell inner membrane</location>
        <topology evidence="1 9">Multi-pass membrane protein</topology>
    </subcellularLocation>
</comment>
<reference evidence="11" key="1">
    <citation type="submission" date="2023-03" db="EMBL/GenBank/DDBJ databases">
        <title>Multiphase analysis and comparison of six strains from genera Psychromarinibacter, Lutimaribacter, and Maritimibacter, including a novel species: Psychromarinibacter sediminicola sp. nov.</title>
        <authorList>
            <person name="Wang Y.-H."/>
            <person name="Ye M.-Q."/>
            <person name="Du Z.-J."/>
        </authorList>
    </citation>
    <scope>NUCLEOTIDE SEQUENCE</scope>
    <source>
        <strain evidence="11">C21-152</strain>
    </source>
</reference>
<evidence type="ECO:0000256" key="5">
    <source>
        <dbReference type="ARBA" id="ARBA00022692"/>
    </source>
</evidence>
<dbReference type="GO" id="GO:0022857">
    <property type="term" value="F:transmembrane transporter activity"/>
    <property type="evidence" value="ECO:0007669"/>
    <property type="project" value="UniProtKB-UniRule"/>
</dbReference>
<dbReference type="RefSeq" id="WP_275569717.1">
    <property type="nucleotide sequence ID" value="NZ_JARGYC010000108.1"/>
</dbReference>
<evidence type="ECO:0000256" key="2">
    <source>
        <dbReference type="ARBA" id="ARBA00022448"/>
    </source>
</evidence>
<dbReference type="GO" id="GO:0005886">
    <property type="term" value="C:plasma membrane"/>
    <property type="evidence" value="ECO:0007669"/>
    <property type="project" value="UniProtKB-SubCell"/>
</dbReference>
<dbReference type="EMBL" id="JARGYC010000108">
    <property type="protein sequence ID" value="MDF0603600.1"/>
    <property type="molecule type" value="Genomic_DNA"/>
</dbReference>
<comment type="similarity">
    <text evidence="8 9">Belongs to the TRAP transporter small permease family.</text>
</comment>
<dbReference type="GO" id="GO:0015740">
    <property type="term" value="P:C4-dicarboxylate transport"/>
    <property type="evidence" value="ECO:0007669"/>
    <property type="project" value="TreeGrafter"/>
</dbReference>
<sequence length="178" mass="20188">MAPEPETDLNQELEPLRQPSVWHYIAVLPTWIAAAVLFVLMFMTFADVILRSALDNPIEYASELTRIFLAIIVFASLPLVSWKGGHIVVDLMDPLFSRRMGQLRDIVIDLVCGVILFWPAKRVLDLAERARDFGDVTEYMGFPQFIIGWFIAAFTALTAVVFVLRGLARIFYPDKVRG</sequence>
<evidence type="ECO:0000259" key="10">
    <source>
        <dbReference type="Pfam" id="PF04290"/>
    </source>
</evidence>
<keyword evidence="7 9" id="KW-0472">Membrane</keyword>
<comment type="caution">
    <text evidence="11">The sequence shown here is derived from an EMBL/GenBank/DDBJ whole genome shotgun (WGS) entry which is preliminary data.</text>
</comment>
<evidence type="ECO:0000256" key="7">
    <source>
        <dbReference type="ARBA" id="ARBA00023136"/>
    </source>
</evidence>